<feature type="compositionally biased region" description="Basic residues" evidence="1">
    <location>
        <begin position="615"/>
        <end position="627"/>
    </location>
</feature>
<dbReference type="PANTHER" id="PTHR34587">
    <property type="entry name" value="VWFA DOMAIN-CONTAINING PROTEIN"/>
    <property type="match status" value="1"/>
</dbReference>
<feature type="compositionally biased region" description="Low complexity" evidence="1">
    <location>
        <begin position="295"/>
        <end position="322"/>
    </location>
</feature>
<evidence type="ECO:0008006" key="4">
    <source>
        <dbReference type="Google" id="ProtNLM"/>
    </source>
</evidence>
<feature type="region of interest" description="Disordered" evidence="1">
    <location>
        <begin position="1"/>
        <end position="76"/>
    </location>
</feature>
<dbReference type="Proteomes" id="UP000310158">
    <property type="component" value="Unassembled WGS sequence"/>
</dbReference>
<accession>A0A4S4LMX2</accession>
<dbReference type="OrthoDB" id="2336871at2759"/>
<reference evidence="2 3" key="1">
    <citation type="submission" date="2019-02" db="EMBL/GenBank/DDBJ databases">
        <title>Genome sequencing of the rare red list fungi Bondarzewia mesenterica.</title>
        <authorList>
            <person name="Buettner E."/>
            <person name="Kellner H."/>
        </authorList>
    </citation>
    <scope>NUCLEOTIDE SEQUENCE [LARGE SCALE GENOMIC DNA]</scope>
    <source>
        <strain evidence="2 3">DSM 108281</strain>
    </source>
</reference>
<dbReference type="InterPro" id="IPR053216">
    <property type="entry name" value="Appressorial_penetr-assoc"/>
</dbReference>
<name>A0A4S4LMX2_9AGAM</name>
<dbReference type="PANTHER" id="PTHR34587:SF2">
    <property type="entry name" value="G-PROTEIN COUPLED RECEPTORS FAMILY 1 PROFILE DOMAIN-CONTAINING PROTEIN"/>
    <property type="match status" value="1"/>
</dbReference>
<evidence type="ECO:0000313" key="2">
    <source>
        <dbReference type="EMBL" id="THH12828.1"/>
    </source>
</evidence>
<evidence type="ECO:0000256" key="1">
    <source>
        <dbReference type="SAM" id="MobiDB-lite"/>
    </source>
</evidence>
<keyword evidence="3" id="KW-1185">Reference proteome</keyword>
<sequence length="627" mass="64722">MSAMMNTTQPSNSRSRNQARRRQNDDAAYMGPSSAGGKRQAGDKAEGEPRVKRKRVDAAATGHIGASAQGRRGSEDERRASIIDFGTLPKEALHRYLNQYDLIPHVYPSPLTALDPPPPSSLLQGPRSASRGLSPAVSITPANRPRRGSREQSRRRSSRLAEEEVPRRTPILGDVGDVERVLATIAQAHFESNVVKEGDTLAAFMGAPLASRLPISNVPLTAFLLPVSHSPPPSDFFSQQCCFFSFFSFKDPFPSPIMKFSAISSLVVLLPLFAQSASAAVFERQNNRFGGFGRAGNTANNKGGNNAANNNNKGNTNKGNAAASTTAASSAAAAASTTAAAAANSGNLQTSLTLDNSVLATGFESNGQETPTAGQSASLTSSNNFINFCATVPGKPITNGQQIKTGSCNPAPMGIIAATTNMPSSKFVFPKNTDTSLQANTAFTIQMAIQNIQTGTFTNAQANYYSAPQQVNAQGSIIGHTHVVIEALTSLDQTTPTNPNVFAFFKGINEAASNGIVTADVTSGLPAGVYKISSINAAANHQPVLVAVAQHGSLDDVAYFTVGGAGAGAAAGGKAASNSTAAATSASAAAASTASAAAGKGTGTNKGNVGTAKGKTGRRSRISRAAY</sequence>
<dbReference type="EMBL" id="SGPL01000412">
    <property type="protein sequence ID" value="THH12828.1"/>
    <property type="molecule type" value="Genomic_DNA"/>
</dbReference>
<feature type="compositionally biased region" description="Low complexity" evidence="1">
    <location>
        <begin position="595"/>
        <end position="614"/>
    </location>
</feature>
<dbReference type="AlphaFoldDB" id="A0A4S4LMX2"/>
<organism evidence="2 3">
    <name type="scientific">Bondarzewia mesenterica</name>
    <dbReference type="NCBI Taxonomy" id="1095465"/>
    <lineage>
        <taxon>Eukaryota</taxon>
        <taxon>Fungi</taxon>
        <taxon>Dikarya</taxon>
        <taxon>Basidiomycota</taxon>
        <taxon>Agaricomycotina</taxon>
        <taxon>Agaricomycetes</taxon>
        <taxon>Russulales</taxon>
        <taxon>Bondarzewiaceae</taxon>
        <taxon>Bondarzewia</taxon>
    </lineage>
</organism>
<gene>
    <name evidence="2" type="ORF">EW146_g7322</name>
</gene>
<proteinExistence type="predicted"/>
<feature type="compositionally biased region" description="Basic and acidic residues" evidence="1">
    <location>
        <begin position="40"/>
        <end position="50"/>
    </location>
</feature>
<feature type="region of interest" description="Disordered" evidence="1">
    <location>
        <begin position="114"/>
        <end position="165"/>
    </location>
</feature>
<feature type="compositionally biased region" description="Polar residues" evidence="1">
    <location>
        <begin position="1"/>
        <end position="10"/>
    </location>
</feature>
<comment type="caution">
    <text evidence="2">The sequence shown here is derived from an EMBL/GenBank/DDBJ whole genome shotgun (WGS) entry which is preliminary data.</text>
</comment>
<feature type="compositionally biased region" description="Basic and acidic residues" evidence="1">
    <location>
        <begin position="148"/>
        <end position="165"/>
    </location>
</feature>
<feature type="region of interest" description="Disordered" evidence="1">
    <location>
        <begin position="595"/>
        <end position="627"/>
    </location>
</feature>
<evidence type="ECO:0000313" key="3">
    <source>
        <dbReference type="Proteomes" id="UP000310158"/>
    </source>
</evidence>
<feature type="region of interest" description="Disordered" evidence="1">
    <location>
        <begin position="293"/>
        <end position="322"/>
    </location>
</feature>
<protein>
    <recommendedName>
        <fullName evidence="4">Histone deacetylase complex subunit SAP30 Sin3 binding domain-containing protein</fullName>
    </recommendedName>
</protein>